<dbReference type="PANTHER" id="PTHR45947">
    <property type="entry name" value="SULFOQUINOVOSYL TRANSFERASE SQD2"/>
    <property type="match status" value="1"/>
</dbReference>
<feature type="domain" description="Glycosyltransferase subfamily 4-like N-terminal" evidence="2">
    <location>
        <begin position="4"/>
        <end position="154"/>
    </location>
</feature>
<dbReference type="Pfam" id="PF00534">
    <property type="entry name" value="Glycos_transf_1"/>
    <property type="match status" value="1"/>
</dbReference>
<evidence type="ECO:0000259" key="2">
    <source>
        <dbReference type="Pfam" id="PF13439"/>
    </source>
</evidence>
<dbReference type="PANTHER" id="PTHR45947:SF3">
    <property type="entry name" value="SULFOQUINOVOSYL TRANSFERASE SQD2"/>
    <property type="match status" value="1"/>
</dbReference>
<feature type="domain" description="Glycosyl transferase family 1" evidence="1">
    <location>
        <begin position="170"/>
        <end position="323"/>
    </location>
</feature>
<sequence>MQQVAAGHDVRILTATPGTHIRSGVEVIDGIPISRITARLPGDLPIHPRTRHHVVQALREHPVDIVHVHVGVISPFAWGAIRAARELSIPTLVTVHGIWGPIASPGYRLSDVVSKWSKWGVQVSAVSDIAASKIAAALPGLQDVLILPNGIDPASWKLPARNHDAATLNLVTVMRLAPRKRTLPLLKIIQAAQDRIGTNPHLLLRLVGDGPERSRAESFVRQHDLGSLVSFTGRLDHGGIREVFAMSDVYVQPSIKESFGLAALEARSSGLPVIARSQTGTTQFIRDRCEGLLAATDSGMADAIATLAKDRALLAQLTEHNRENAPEQSWPRVLIRVDEAYARTLHLD</sequence>
<dbReference type="SUPFAM" id="SSF53756">
    <property type="entry name" value="UDP-Glycosyltransferase/glycogen phosphorylase"/>
    <property type="match status" value="1"/>
</dbReference>
<evidence type="ECO:0000313" key="4">
    <source>
        <dbReference type="EMBL" id="CAB5040168.1"/>
    </source>
</evidence>
<dbReference type="CDD" id="cd03801">
    <property type="entry name" value="GT4_PimA-like"/>
    <property type="match status" value="1"/>
</dbReference>
<dbReference type="InterPro" id="IPR050194">
    <property type="entry name" value="Glycosyltransferase_grp1"/>
</dbReference>
<proteinExistence type="predicted"/>
<dbReference type="AlphaFoldDB" id="A0A6J7SID4"/>
<dbReference type="EMBL" id="CAFBMC010000010">
    <property type="protein sequence ID" value="CAB4890534.1"/>
    <property type="molecule type" value="Genomic_DNA"/>
</dbReference>
<dbReference type="Gene3D" id="3.40.50.2000">
    <property type="entry name" value="Glycogen Phosphorylase B"/>
    <property type="match status" value="2"/>
</dbReference>
<evidence type="ECO:0000259" key="1">
    <source>
        <dbReference type="Pfam" id="PF00534"/>
    </source>
</evidence>
<dbReference type="GO" id="GO:0016757">
    <property type="term" value="F:glycosyltransferase activity"/>
    <property type="evidence" value="ECO:0007669"/>
    <property type="project" value="InterPro"/>
</dbReference>
<organism evidence="4">
    <name type="scientific">freshwater metagenome</name>
    <dbReference type="NCBI Taxonomy" id="449393"/>
    <lineage>
        <taxon>unclassified sequences</taxon>
        <taxon>metagenomes</taxon>
        <taxon>ecological metagenomes</taxon>
    </lineage>
</organism>
<reference evidence="4" key="1">
    <citation type="submission" date="2020-05" db="EMBL/GenBank/DDBJ databases">
        <authorList>
            <person name="Chiriac C."/>
            <person name="Salcher M."/>
            <person name="Ghai R."/>
            <person name="Kavagutti S V."/>
        </authorList>
    </citation>
    <scope>NUCLEOTIDE SEQUENCE</scope>
</reference>
<dbReference type="Pfam" id="PF13439">
    <property type="entry name" value="Glyco_transf_4"/>
    <property type="match status" value="1"/>
</dbReference>
<evidence type="ECO:0000313" key="3">
    <source>
        <dbReference type="EMBL" id="CAB4890534.1"/>
    </source>
</evidence>
<accession>A0A6J7SID4</accession>
<gene>
    <name evidence="3" type="ORF">UFOPK3495_00326</name>
    <name evidence="4" type="ORF">UFOPK4237_01099</name>
</gene>
<dbReference type="InterPro" id="IPR001296">
    <property type="entry name" value="Glyco_trans_1"/>
</dbReference>
<protein>
    <submittedName>
        <fullName evidence="4">Unannotated protein</fullName>
    </submittedName>
</protein>
<dbReference type="EMBL" id="CAFBPZ010000075">
    <property type="protein sequence ID" value="CAB5040168.1"/>
    <property type="molecule type" value="Genomic_DNA"/>
</dbReference>
<dbReference type="InterPro" id="IPR028098">
    <property type="entry name" value="Glyco_trans_4-like_N"/>
</dbReference>
<name>A0A6J7SID4_9ZZZZ</name>